<evidence type="ECO:0000313" key="3">
    <source>
        <dbReference type="Proteomes" id="UP000705283"/>
    </source>
</evidence>
<sequence length="140" mass="15267">MMPVRLSPLLLLSVIAVLAVLTSGFLWHRAADANEALRQANARADSTEAVIKNVQYTLKIFNDITQGRADEKERDRQEGETRRSALRNDLQGDRCAVVFVPAAAERRLLDRAARDRARAVPGTTGGNPATHAGALPAVKR</sequence>
<reference evidence="2" key="1">
    <citation type="submission" date="2020-11" db="EMBL/GenBank/DDBJ databases">
        <authorList>
            <person name="Lee S.D."/>
        </authorList>
    </citation>
    <scope>NUCLEOTIDE SEQUENCE</scope>
    <source>
        <strain evidence="2">SAP-2</strain>
    </source>
</reference>
<feature type="compositionally biased region" description="Basic and acidic residues" evidence="1">
    <location>
        <begin position="68"/>
        <end position="83"/>
    </location>
</feature>
<gene>
    <name evidence="2" type="ORF">ITX54_02675</name>
</gene>
<evidence type="ECO:0008006" key="4">
    <source>
        <dbReference type="Google" id="ProtNLM"/>
    </source>
</evidence>
<evidence type="ECO:0000256" key="1">
    <source>
        <dbReference type="SAM" id="MobiDB-lite"/>
    </source>
</evidence>
<dbReference type="RefSeq" id="WP_194977463.1">
    <property type="nucleotide sequence ID" value="NZ_JADMKS010000001.1"/>
</dbReference>
<proteinExistence type="predicted"/>
<organism evidence="2 3">
    <name type="scientific">Rouxiella silvae</name>
    <dbReference type="NCBI Taxonomy" id="1646373"/>
    <lineage>
        <taxon>Bacteria</taxon>
        <taxon>Pseudomonadati</taxon>
        <taxon>Pseudomonadota</taxon>
        <taxon>Gammaproteobacteria</taxon>
        <taxon>Enterobacterales</taxon>
        <taxon>Yersiniaceae</taxon>
        <taxon>Rouxiella</taxon>
    </lineage>
</organism>
<accession>A0AA40WYP3</accession>
<reference evidence="2" key="2">
    <citation type="submission" date="2022-09" db="EMBL/GenBank/DDBJ databases">
        <title>Rouxiella aceris sp. nov., isolated from tree sap and emended description of the genus Rhouxiella.</title>
        <authorList>
            <person name="Kim I.S."/>
        </authorList>
    </citation>
    <scope>NUCLEOTIDE SEQUENCE</scope>
    <source>
        <strain evidence="2">SAP-2</strain>
    </source>
</reference>
<comment type="caution">
    <text evidence="2">The sequence shown here is derived from an EMBL/GenBank/DDBJ whole genome shotgun (WGS) entry which is preliminary data.</text>
</comment>
<evidence type="ECO:0000313" key="2">
    <source>
        <dbReference type="EMBL" id="MBF6635570.1"/>
    </source>
</evidence>
<dbReference type="AlphaFoldDB" id="A0AA40WYP3"/>
<dbReference type="Proteomes" id="UP000705283">
    <property type="component" value="Unassembled WGS sequence"/>
</dbReference>
<name>A0AA40WYP3_9GAMM</name>
<feature type="region of interest" description="Disordered" evidence="1">
    <location>
        <begin position="115"/>
        <end position="140"/>
    </location>
</feature>
<feature type="region of interest" description="Disordered" evidence="1">
    <location>
        <begin position="67"/>
        <end position="86"/>
    </location>
</feature>
<protein>
    <recommendedName>
        <fullName evidence="4">DUF2570 domain-containing protein</fullName>
    </recommendedName>
</protein>
<dbReference type="EMBL" id="JADMKS010000001">
    <property type="protein sequence ID" value="MBF6635570.1"/>
    <property type="molecule type" value="Genomic_DNA"/>
</dbReference>